<proteinExistence type="predicted"/>
<dbReference type="Gene3D" id="3.30.420.10">
    <property type="entry name" value="Ribonuclease H-like superfamily/Ribonuclease H"/>
    <property type="match status" value="1"/>
</dbReference>
<organism evidence="3 4">
    <name type="scientific">Hibiscus sabdariffa</name>
    <name type="common">roselle</name>
    <dbReference type="NCBI Taxonomy" id="183260"/>
    <lineage>
        <taxon>Eukaryota</taxon>
        <taxon>Viridiplantae</taxon>
        <taxon>Streptophyta</taxon>
        <taxon>Embryophyta</taxon>
        <taxon>Tracheophyta</taxon>
        <taxon>Spermatophyta</taxon>
        <taxon>Magnoliopsida</taxon>
        <taxon>eudicotyledons</taxon>
        <taxon>Gunneridae</taxon>
        <taxon>Pentapetalae</taxon>
        <taxon>rosids</taxon>
        <taxon>malvids</taxon>
        <taxon>Malvales</taxon>
        <taxon>Malvaceae</taxon>
        <taxon>Malvoideae</taxon>
        <taxon>Hibiscus</taxon>
    </lineage>
</organism>
<reference evidence="3 4" key="1">
    <citation type="journal article" date="2024" name="G3 (Bethesda)">
        <title>Genome assembly of Hibiscus sabdariffa L. provides insights into metabolisms of medicinal natural products.</title>
        <authorList>
            <person name="Kim T."/>
        </authorList>
    </citation>
    <scope>NUCLEOTIDE SEQUENCE [LARGE SCALE GENOMIC DNA]</scope>
    <source>
        <strain evidence="3">TK-2024</strain>
        <tissue evidence="3">Old leaves</tissue>
    </source>
</reference>
<evidence type="ECO:0000259" key="2">
    <source>
        <dbReference type="Pfam" id="PF13966"/>
    </source>
</evidence>
<keyword evidence="4" id="KW-1185">Reference proteome</keyword>
<dbReference type="InterPro" id="IPR036397">
    <property type="entry name" value="RNaseH_sf"/>
</dbReference>
<dbReference type="PANTHER" id="PTHR47723">
    <property type="entry name" value="OS05G0353850 PROTEIN"/>
    <property type="match status" value="1"/>
</dbReference>
<dbReference type="InterPro" id="IPR026960">
    <property type="entry name" value="RVT-Znf"/>
</dbReference>
<name>A0ABR2TIU8_9ROSI</name>
<comment type="caution">
    <text evidence="3">The sequence shown here is derived from an EMBL/GenBank/DDBJ whole genome shotgun (WGS) entry which is preliminary data.</text>
</comment>
<evidence type="ECO:0000259" key="1">
    <source>
        <dbReference type="Pfam" id="PF13456"/>
    </source>
</evidence>
<dbReference type="EMBL" id="JBBPBN010000005">
    <property type="protein sequence ID" value="KAK9037292.1"/>
    <property type="molecule type" value="Genomic_DNA"/>
</dbReference>
<gene>
    <name evidence="3" type="ORF">V6N11_022211</name>
</gene>
<dbReference type="CDD" id="cd06222">
    <property type="entry name" value="RNase_H_like"/>
    <property type="match status" value="1"/>
</dbReference>
<accession>A0ABR2TIU8</accession>
<evidence type="ECO:0008006" key="5">
    <source>
        <dbReference type="Google" id="ProtNLM"/>
    </source>
</evidence>
<feature type="domain" description="RNase H type-1" evidence="1">
    <location>
        <begin position="180"/>
        <end position="252"/>
    </location>
</feature>
<dbReference type="InterPro" id="IPR044730">
    <property type="entry name" value="RNase_H-like_dom_plant"/>
</dbReference>
<dbReference type="Pfam" id="PF13966">
    <property type="entry name" value="zf-RVT"/>
    <property type="match status" value="1"/>
</dbReference>
<evidence type="ECO:0000313" key="3">
    <source>
        <dbReference type="EMBL" id="KAK9037292.1"/>
    </source>
</evidence>
<feature type="domain" description="Reverse transcriptase zinc-binding" evidence="2">
    <location>
        <begin position="47"/>
        <end position="116"/>
    </location>
</feature>
<dbReference type="Proteomes" id="UP001396334">
    <property type="component" value="Unassembled WGS sequence"/>
</dbReference>
<evidence type="ECO:0000313" key="4">
    <source>
        <dbReference type="Proteomes" id="UP001396334"/>
    </source>
</evidence>
<dbReference type="SUPFAM" id="SSF53098">
    <property type="entry name" value="Ribonuclease H-like"/>
    <property type="match status" value="1"/>
</dbReference>
<protein>
    <recommendedName>
        <fullName evidence="5">RNase H type-1 domain-containing protein</fullName>
    </recommendedName>
</protein>
<sequence>MTSSGSWDPSLLLSILPEHAVNHILSYRCPNPNDLKDFYRWRWNPQFTISEAYAKLMEEGWNPVSKYWYVVWTLSVPQRIRVFLWLVLKQKLMTNLEHHHRGLSNDFSCKRCGSPESHIWKSRNAYVFSAASQLPDSIARLSLLWSKHFRDSIPPSVTRPIALAAPIQWNPPPPQWICLNIDGSVCPTTRQARIRGLFRDATVSWIEGFGRNIGNADAFTAELWAVFEGLTIAKQLGFKLVQIQSDCSKAISEFMGYKLIMLICIHPHSSEASICSDNMLGSSNSFGYPADARVKLTPPSHFELIRYTNPQNLLCDLLDRDISGPPYYRSACN</sequence>
<dbReference type="InterPro" id="IPR053151">
    <property type="entry name" value="RNase_H-like"/>
</dbReference>
<dbReference type="PANTHER" id="PTHR47723:SF19">
    <property type="entry name" value="POLYNUCLEOTIDYL TRANSFERASE, RIBONUCLEASE H-LIKE SUPERFAMILY PROTEIN"/>
    <property type="match status" value="1"/>
</dbReference>
<dbReference type="Pfam" id="PF13456">
    <property type="entry name" value="RVT_3"/>
    <property type="match status" value="1"/>
</dbReference>
<dbReference type="InterPro" id="IPR002156">
    <property type="entry name" value="RNaseH_domain"/>
</dbReference>
<dbReference type="InterPro" id="IPR012337">
    <property type="entry name" value="RNaseH-like_sf"/>
</dbReference>